<protein>
    <submittedName>
        <fullName evidence="1">Uncharacterized protein</fullName>
    </submittedName>
</protein>
<sequence>MKQYVRSTLQLFTRADQVLQARLQEAKLNVTKEVWAGAVRRSRSFEEEYWSSDNIHECGTRHHHHGQRWRG</sequence>
<proteinExistence type="predicted"/>
<gene>
    <name evidence="1" type="ORF">E2C01_053680</name>
</gene>
<accession>A0A5B7GQ35</accession>
<name>A0A5B7GQ35_PORTR</name>
<evidence type="ECO:0000313" key="2">
    <source>
        <dbReference type="Proteomes" id="UP000324222"/>
    </source>
</evidence>
<dbReference type="Proteomes" id="UP000324222">
    <property type="component" value="Unassembled WGS sequence"/>
</dbReference>
<organism evidence="1 2">
    <name type="scientific">Portunus trituberculatus</name>
    <name type="common">Swimming crab</name>
    <name type="synonym">Neptunus trituberculatus</name>
    <dbReference type="NCBI Taxonomy" id="210409"/>
    <lineage>
        <taxon>Eukaryota</taxon>
        <taxon>Metazoa</taxon>
        <taxon>Ecdysozoa</taxon>
        <taxon>Arthropoda</taxon>
        <taxon>Crustacea</taxon>
        <taxon>Multicrustacea</taxon>
        <taxon>Malacostraca</taxon>
        <taxon>Eumalacostraca</taxon>
        <taxon>Eucarida</taxon>
        <taxon>Decapoda</taxon>
        <taxon>Pleocyemata</taxon>
        <taxon>Brachyura</taxon>
        <taxon>Eubrachyura</taxon>
        <taxon>Portunoidea</taxon>
        <taxon>Portunidae</taxon>
        <taxon>Portuninae</taxon>
        <taxon>Portunus</taxon>
    </lineage>
</organism>
<keyword evidence="2" id="KW-1185">Reference proteome</keyword>
<comment type="caution">
    <text evidence="1">The sequence shown here is derived from an EMBL/GenBank/DDBJ whole genome shotgun (WGS) entry which is preliminary data.</text>
</comment>
<dbReference type="AlphaFoldDB" id="A0A5B7GQ35"/>
<evidence type="ECO:0000313" key="1">
    <source>
        <dbReference type="EMBL" id="MPC59656.1"/>
    </source>
</evidence>
<dbReference type="EMBL" id="VSRR010016752">
    <property type="protein sequence ID" value="MPC59656.1"/>
    <property type="molecule type" value="Genomic_DNA"/>
</dbReference>
<reference evidence="1 2" key="1">
    <citation type="submission" date="2019-05" db="EMBL/GenBank/DDBJ databases">
        <title>Another draft genome of Portunus trituberculatus and its Hox gene families provides insights of decapod evolution.</title>
        <authorList>
            <person name="Jeong J.-H."/>
            <person name="Song I."/>
            <person name="Kim S."/>
            <person name="Choi T."/>
            <person name="Kim D."/>
            <person name="Ryu S."/>
            <person name="Kim W."/>
        </authorList>
    </citation>
    <scope>NUCLEOTIDE SEQUENCE [LARGE SCALE GENOMIC DNA]</scope>
    <source>
        <tissue evidence="1">Muscle</tissue>
    </source>
</reference>